<sequence length="238" mass="26931">MIVFHSMFFFQNQLAKLPLAFQEFERLPKLSVKNAIHLLDFAYRMAIPNPSVLNKGRSNQTYGEINPLQTASIFDELKLTKEDAFMDMGSGIGQLVLLASLITPMQMSYGIELVETAANPGKAQQSWLSSADSCGKATQEVPSLRKGLPIFVSMILDRVTVMLINNHVFGLEDCVEVKAMKCIGAERLEIRCQQKNTPEPHLQKCLRSNEKPQCPRRPRRFPREMQPPKSKVYFSSCH</sequence>
<evidence type="ECO:0000259" key="13">
    <source>
        <dbReference type="PROSITE" id="PS51569"/>
    </source>
</evidence>
<dbReference type="OrthoDB" id="443402at2759"/>
<comment type="subcellular location">
    <subcellularLocation>
        <location evidence="1 11">Nucleus</location>
    </subcellularLocation>
</comment>
<evidence type="ECO:0000256" key="4">
    <source>
        <dbReference type="ARBA" id="ARBA00022603"/>
    </source>
</evidence>
<dbReference type="GO" id="GO:0000077">
    <property type="term" value="P:DNA damage checkpoint signaling"/>
    <property type="evidence" value="ECO:0007669"/>
    <property type="project" value="TreeGrafter"/>
</dbReference>
<dbReference type="HOGENOM" id="CLU_1166730_0_0_1"/>
<dbReference type="InterPro" id="IPR030445">
    <property type="entry name" value="H3-K79_meTrfase"/>
</dbReference>
<name>G0MW16_CAEBE</name>
<dbReference type="InterPro" id="IPR029063">
    <property type="entry name" value="SAM-dependent_MTases_sf"/>
</dbReference>
<dbReference type="GO" id="GO:0140956">
    <property type="term" value="F:histone H3K79 trimethyltransferase activity"/>
    <property type="evidence" value="ECO:0007669"/>
    <property type="project" value="UniProtKB-EC"/>
</dbReference>
<dbReference type="eggNOG" id="KOG3924">
    <property type="taxonomic scope" value="Eukaryota"/>
</dbReference>
<organism evidence="15">
    <name type="scientific">Caenorhabditis brenneri</name>
    <name type="common">Nematode worm</name>
    <dbReference type="NCBI Taxonomy" id="135651"/>
    <lineage>
        <taxon>Eukaryota</taxon>
        <taxon>Metazoa</taxon>
        <taxon>Ecdysozoa</taxon>
        <taxon>Nematoda</taxon>
        <taxon>Chromadorea</taxon>
        <taxon>Rhabditida</taxon>
        <taxon>Rhabditina</taxon>
        <taxon>Rhabditomorpha</taxon>
        <taxon>Rhabditoidea</taxon>
        <taxon>Rhabditidae</taxon>
        <taxon>Peloderinae</taxon>
        <taxon>Caenorhabditis</taxon>
    </lineage>
</organism>
<evidence type="ECO:0000256" key="9">
    <source>
        <dbReference type="ARBA" id="ARBA00029821"/>
    </source>
</evidence>
<evidence type="ECO:0000256" key="5">
    <source>
        <dbReference type="ARBA" id="ARBA00022679"/>
    </source>
</evidence>
<dbReference type="GO" id="GO:0006281">
    <property type="term" value="P:DNA repair"/>
    <property type="evidence" value="ECO:0007669"/>
    <property type="project" value="TreeGrafter"/>
</dbReference>
<keyword evidence="15" id="KW-1185">Reference proteome</keyword>
<evidence type="ECO:0000313" key="14">
    <source>
        <dbReference type="EMBL" id="EGT45331.1"/>
    </source>
</evidence>
<proteinExistence type="inferred from homology"/>
<evidence type="ECO:0000256" key="3">
    <source>
        <dbReference type="ARBA" id="ARBA00020987"/>
    </source>
</evidence>
<evidence type="ECO:0000256" key="8">
    <source>
        <dbReference type="ARBA" id="ARBA00023242"/>
    </source>
</evidence>
<evidence type="ECO:0000256" key="10">
    <source>
        <dbReference type="ARBA" id="ARBA00047770"/>
    </source>
</evidence>
<evidence type="ECO:0000313" key="15">
    <source>
        <dbReference type="Proteomes" id="UP000008068"/>
    </source>
</evidence>
<dbReference type="Pfam" id="PF08123">
    <property type="entry name" value="DOT1"/>
    <property type="match status" value="1"/>
</dbReference>
<dbReference type="SUPFAM" id="SSF53335">
    <property type="entry name" value="S-adenosyl-L-methionine-dependent methyltransferases"/>
    <property type="match status" value="1"/>
</dbReference>
<accession>G0MW16</accession>
<dbReference type="Gene3D" id="3.40.50.150">
    <property type="entry name" value="Vaccinia Virus protein VP39"/>
    <property type="match status" value="1"/>
</dbReference>
<evidence type="ECO:0000256" key="7">
    <source>
        <dbReference type="ARBA" id="ARBA00022853"/>
    </source>
</evidence>
<dbReference type="STRING" id="135651.G0MW16"/>
<keyword evidence="6 11" id="KW-0949">S-adenosyl-L-methionine</keyword>
<dbReference type="EC" id="2.1.1.360" evidence="2 11"/>
<evidence type="ECO:0000256" key="6">
    <source>
        <dbReference type="ARBA" id="ARBA00022691"/>
    </source>
</evidence>
<dbReference type="PANTHER" id="PTHR21451:SF0">
    <property type="entry name" value="HISTONE-LYSINE N-METHYLTRANSFERASE, H3 LYSINE-79 SPECIFIC"/>
    <property type="match status" value="1"/>
</dbReference>
<dbReference type="PROSITE" id="PS51569">
    <property type="entry name" value="DOT1"/>
    <property type="match status" value="1"/>
</dbReference>
<dbReference type="InterPro" id="IPR025789">
    <property type="entry name" value="DOT1_dom"/>
</dbReference>
<dbReference type="GO" id="GO:0032259">
    <property type="term" value="P:methylation"/>
    <property type="evidence" value="ECO:0007669"/>
    <property type="project" value="UniProtKB-KW"/>
</dbReference>
<dbReference type="EMBL" id="GL379815">
    <property type="protein sequence ID" value="EGT45331.1"/>
    <property type="molecule type" value="Genomic_DNA"/>
</dbReference>
<dbReference type="InParanoid" id="G0MW16"/>
<dbReference type="AlphaFoldDB" id="G0MW16"/>
<comment type="miscellaneous">
    <text evidence="11">In contrast to other lysine histone methyltransferases, it does not contain a SET domain, suggesting the existence of another mechanism for methylation of lysine residues of histones.</text>
</comment>
<dbReference type="Proteomes" id="UP000008068">
    <property type="component" value="Unassembled WGS sequence"/>
</dbReference>
<dbReference type="PANTHER" id="PTHR21451">
    <property type="entry name" value="HISTONE H3 METHYLTRANSFERASE"/>
    <property type="match status" value="1"/>
</dbReference>
<feature type="domain" description="DOT1" evidence="13">
    <location>
        <begin position="1"/>
        <end position="238"/>
    </location>
</feature>
<evidence type="ECO:0000256" key="11">
    <source>
        <dbReference type="RuleBase" id="RU271113"/>
    </source>
</evidence>
<comment type="similarity">
    <text evidence="11">Belongs to the class I-like SAM-binding methyltransferase superfamily. DOT1 family.</text>
</comment>
<keyword evidence="4 11" id="KW-0489">Methyltransferase</keyword>
<comment type="function">
    <text evidence="11">Histone methyltransferase that specifically trimethylates histone H3 to form H3K79me3. This methylation is required for telomere silencing and for the pachytene checkpoint during the meiotic cell cycle by allowing the recruitment of RAD9 to double strand breaks. Nucleosomes are preferred as substrate compared to free histone.</text>
</comment>
<feature type="region of interest" description="Disordered" evidence="12">
    <location>
        <begin position="209"/>
        <end position="238"/>
    </location>
</feature>
<evidence type="ECO:0000256" key="2">
    <source>
        <dbReference type="ARBA" id="ARBA00012190"/>
    </source>
</evidence>
<keyword evidence="7 11" id="KW-0156">Chromatin regulator</keyword>
<keyword evidence="8 11" id="KW-0539">Nucleus</keyword>
<protein>
    <recommendedName>
        <fullName evidence="3 11">Histone-lysine N-methyltransferase, H3 lysine-79 specific</fullName>
        <ecNumber evidence="2 11">2.1.1.360</ecNumber>
    </recommendedName>
    <alternativeName>
        <fullName evidence="9 11">Histone H3-K79 methyltransferase</fullName>
    </alternativeName>
</protein>
<keyword evidence="5 11" id="KW-0808">Transferase</keyword>
<dbReference type="GO" id="GO:0005634">
    <property type="term" value="C:nucleus"/>
    <property type="evidence" value="ECO:0007669"/>
    <property type="project" value="UniProtKB-SubCell"/>
</dbReference>
<gene>
    <name evidence="14" type="ORF">CAEBREN_10190</name>
</gene>
<comment type="catalytic activity">
    <reaction evidence="10 11">
        <text>L-lysyl(79)-[histone H3] + 3 S-adenosyl-L-methionine = N(6),N(6),N(6)-trimethyl-L-lysyl(79)-[histone H3] + 3 S-adenosyl-L-homocysteine + 3 H(+)</text>
        <dbReference type="Rhea" id="RHEA:60328"/>
        <dbReference type="Rhea" id="RHEA-COMP:15549"/>
        <dbReference type="Rhea" id="RHEA-COMP:15552"/>
        <dbReference type="ChEBI" id="CHEBI:15378"/>
        <dbReference type="ChEBI" id="CHEBI:29969"/>
        <dbReference type="ChEBI" id="CHEBI:57856"/>
        <dbReference type="ChEBI" id="CHEBI:59789"/>
        <dbReference type="ChEBI" id="CHEBI:61961"/>
        <dbReference type="EC" id="2.1.1.360"/>
    </reaction>
</comment>
<reference evidence="15" key="1">
    <citation type="submission" date="2011-07" db="EMBL/GenBank/DDBJ databases">
        <authorList>
            <consortium name="Caenorhabditis brenneri Sequencing and Analysis Consortium"/>
            <person name="Wilson R.K."/>
        </authorList>
    </citation>
    <scope>NUCLEOTIDE SEQUENCE [LARGE SCALE GENOMIC DNA]</scope>
    <source>
        <strain evidence="15">PB2801</strain>
    </source>
</reference>
<evidence type="ECO:0000256" key="1">
    <source>
        <dbReference type="ARBA" id="ARBA00004123"/>
    </source>
</evidence>
<evidence type="ECO:0000256" key="12">
    <source>
        <dbReference type="SAM" id="MobiDB-lite"/>
    </source>
</evidence>